<evidence type="ECO:0000256" key="4">
    <source>
        <dbReference type="ARBA" id="ARBA00023163"/>
    </source>
</evidence>
<gene>
    <name evidence="6" type="ORF">HY912_00005</name>
</gene>
<dbReference type="GO" id="GO:0005524">
    <property type="term" value="F:ATP binding"/>
    <property type="evidence" value="ECO:0007669"/>
    <property type="project" value="UniProtKB-KW"/>
</dbReference>
<name>A0A9D6UWS1_9BACT</name>
<keyword evidence="1" id="KW-0547">Nucleotide-binding</keyword>
<comment type="caution">
    <text evidence="6">The sequence shown here is derived from an EMBL/GenBank/DDBJ whole genome shotgun (WGS) entry which is preliminary data.</text>
</comment>
<dbReference type="SUPFAM" id="SSF46689">
    <property type="entry name" value="Homeodomain-like"/>
    <property type="match status" value="1"/>
</dbReference>
<feature type="domain" description="Sigma-54 factor interaction" evidence="5">
    <location>
        <begin position="108"/>
        <end position="334"/>
    </location>
</feature>
<dbReference type="Gene3D" id="3.40.50.300">
    <property type="entry name" value="P-loop containing nucleotide triphosphate hydrolases"/>
    <property type="match status" value="1"/>
</dbReference>
<evidence type="ECO:0000256" key="2">
    <source>
        <dbReference type="ARBA" id="ARBA00022840"/>
    </source>
</evidence>
<dbReference type="InterPro" id="IPR025944">
    <property type="entry name" value="Sigma_54_int_dom_CS"/>
</dbReference>
<organism evidence="6 7">
    <name type="scientific">Desulfomonile tiedjei</name>
    <dbReference type="NCBI Taxonomy" id="2358"/>
    <lineage>
        <taxon>Bacteria</taxon>
        <taxon>Pseudomonadati</taxon>
        <taxon>Thermodesulfobacteriota</taxon>
        <taxon>Desulfomonilia</taxon>
        <taxon>Desulfomonilales</taxon>
        <taxon>Desulfomonilaceae</taxon>
        <taxon>Desulfomonile</taxon>
    </lineage>
</organism>
<evidence type="ECO:0000313" key="6">
    <source>
        <dbReference type="EMBL" id="MBI5247850.1"/>
    </source>
</evidence>
<dbReference type="PRINTS" id="PR01590">
    <property type="entry name" value="HTHFIS"/>
</dbReference>
<dbReference type="Gene3D" id="1.10.10.60">
    <property type="entry name" value="Homeodomain-like"/>
    <property type="match status" value="1"/>
</dbReference>
<dbReference type="PROSITE" id="PS00688">
    <property type="entry name" value="SIGMA54_INTERACT_3"/>
    <property type="match status" value="1"/>
</dbReference>
<dbReference type="GO" id="GO:0043565">
    <property type="term" value="F:sequence-specific DNA binding"/>
    <property type="evidence" value="ECO:0007669"/>
    <property type="project" value="InterPro"/>
</dbReference>
<evidence type="ECO:0000256" key="3">
    <source>
        <dbReference type="ARBA" id="ARBA00023015"/>
    </source>
</evidence>
<proteinExistence type="predicted"/>
<dbReference type="SMART" id="SM00382">
    <property type="entry name" value="AAA"/>
    <property type="match status" value="1"/>
</dbReference>
<dbReference type="SUPFAM" id="SSF55785">
    <property type="entry name" value="PYP-like sensor domain (PAS domain)"/>
    <property type="match status" value="1"/>
</dbReference>
<dbReference type="Pfam" id="PF02954">
    <property type="entry name" value="HTH_8"/>
    <property type="match status" value="1"/>
</dbReference>
<dbReference type="InterPro" id="IPR003593">
    <property type="entry name" value="AAA+_ATPase"/>
</dbReference>
<dbReference type="Gene3D" id="3.30.450.20">
    <property type="entry name" value="PAS domain"/>
    <property type="match status" value="1"/>
</dbReference>
<dbReference type="InterPro" id="IPR025662">
    <property type="entry name" value="Sigma_54_int_dom_ATP-bd_1"/>
</dbReference>
<feature type="non-terminal residue" evidence="6">
    <location>
        <position position="1"/>
    </location>
</feature>
<dbReference type="InterPro" id="IPR002197">
    <property type="entry name" value="HTH_Fis"/>
</dbReference>
<dbReference type="InterPro" id="IPR002078">
    <property type="entry name" value="Sigma_54_int"/>
</dbReference>
<dbReference type="InterPro" id="IPR058031">
    <property type="entry name" value="AAA_lid_NorR"/>
</dbReference>
<dbReference type="Pfam" id="PF25601">
    <property type="entry name" value="AAA_lid_14"/>
    <property type="match status" value="1"/>
</dbReference>
<dbReference type="Pfam" id="PF08448">
    <property type="entry name" value="PAS_4"/>
    <property type="match status" value="1"/>
</dbReference>
<keyword evidence="4" id="KW-0804">Transcription</keyword>
<dbReference type="CDD" id="cd00009">
    <property type="entry name" value="AAA"/>
    <property type="match status" value="1"/>
</dbReference>
<dbReference type="InterPro" id="IPR009057">
    <property type="entry name" value="Homeodomain-like_sf"/>
</dbReference>
<evidence type="ECO:0000313" key="7">
    <source>
        <dbReference type="Proteomes" id="UP000807825"/>
    </source>
</evidence>
<accession>A0A9D6UWS1</accession>
<keyword evidence="2" id="KW-0067">ATP-binding</keyword>
<dbReference type="AlphaFoldDB" id="A0A9D6UWS1"/>
<dbReference type="Gene3D" id="1.10.8.60">
    <property type="match status" value="1"/>
</dbReference>
<dbReference type="PROSITE" id="PS50045">
    <property type="entry name" value="SIGMA54_INTERACT_4"/>
    <property type="match status" value="1"/>
</dbReference>
<sequence>EYTHVNPSMERLFSLVSSSIVGLRAEDLYGERAGKHIKEVELRVLAGDSVEEEHTRPVNGVQLTFHDIRIPLRNATGTIVGICGMSRDMTDRKHVIEASLPSYPDYPSESIRKTLEAARLASATDSLVLLTGESGTGKDYLARYIHDHSDRAAGPFFSLNCAGVPLELAESELFGHEAGAFTGANVRSRGLLELAEGGTLLLNEIGELSLQLQAKLLTFLETKTFTRLGGRKPIKVNARIIAATNRDLQAEVSSGRFRLDLFHRLNVVWVKVPPLRERTEDIPMLVQQILGLLKVEMQLQSTPELDDKTRQRLSLYPWPGNIRELRNFLERSIIMSGGRRIDGAYLDSAETCFGDRCWTLAFPPVPSLDAVVRNLKEEMVKESLRHAGGNRQEASRRLGISRFSLRRLLESMDERYRT</sequence>
<dbReference type="FunFam" id="3.40.50.300:FF:000006">
    <property type="entry name" value="DNA-binding transcriptional regulator NtrC"/>
    <property type="match status" value="1"/>
</dbReference>
<dbReference type="PANTHER" id="PTHR32071:SF119">
    <property type="entry name" value="SIGMA L-DEPENDENT TRANSCRIPTIONAL REGULATOR YPLP-RELATED"/>
    <property type="match status" value="1"/>
</dbReference>
<dbReference type="InterPro" id="IPR013656">
    <property type="entry name" value="PAS_4"/>
</dbReference>
<evidence type="ECO:0000256" key="1">
    <source>
        <dbReference type="ARBA" id="ARBA00022741"/>
    </source>
</evidence>
<dbReference type="Pfam" id="PF00158">
    <property type="entry name" value="Sigma54_activat"/>
    <property type="match status" value="1"/>
</dbReference>
<dbReference type="EMBL" id="JACRDE010000001">
    <property type="protein sequence ID" value="MBI5247850.1"/>
    <property type="molecule type" value="Genomic_DNA"/>
</dbReference>
<dbReference type="Proteomes" id="UP000807825">
    <property type="component" value="Unassembled WGS sequence"/>
</dbReference>
<dbReference type="PROSITE" id="PS00675">
    <property type="entry name" value="SIGMA54_INTERACT_1"/>
    <property type="match status" value="1"/>
</dbReference>
<reference evidence="6" key="1">
    <citation type="submission" date="2020-07" db="EMBL/GenBank/DDBJ databases">
        <title>Huge and variable diversity of episymbiotic CPR bacteria and DPANN archaea in groundwater ecosystems.</title>
        <authorList>
            <person name="He C.Y."/>
            <person name="Keren R."/>
            <person name="Whittaker M."/>
            <person name="Farag I.F."/>
            <person name="Doudna J."/>
            <person name="Cate J.H.D."/>
            <person name="Banfield J.F."/>
        </authorList>
    </citation>
    <scope>NUCLEOTIDE SEQUENCE</scope>
    <source>
        <strain evidence="6">NC_groundwater_1664_Pr3_B-0.1um_52_9</strain>
    </source>
</reference>
<protein>
    <submittedName>
        <fullName evidence="6">Sigma 54-interacting transcriptional regulator</fullName>
    </submittedName>
</protein>
<dbReference type="PANTHER" id="PTHR32071">
    <property type="entry name" value="TRANSCRIPTIONAL REGULATORY PROTEIN"/>
    <property type="match status" value="1"/>
</dbReference>
<dbReference type="InterPro" id="IPR027417">
    <property type="entry name" value="P-loop_NTPase"/>
</dbReference>
<keyword evidence="3" id="KW-0805">Transcription regulation</keyword>
<dbReference type="SUPFAM" id="SSF52540">
    <property type="entry name" value="P-loop containing nucleoside triphosphate hydrolases"/>
    <property type="match status" value="1"/>
</dbReference>
<evidence type="ECO:0000259" key="5">
    <source>
        <dbReference type="PROSITE" id="PS50045"/>
    </source>
</evidence>
<dbReference type="InterPro" id="IPR035965">
    <property type="entry name" value="PAS-like_dom_sf"/>
</dbReference>
<dbReference type="GO" id="GO:0006355">
    <property type="term" value="P:regulation of DNA-templated transcription"/>
    <property type="evidence" value="ECO:0007669"/>
    <property type="project" value="InterPro"/>
</dbReference>